<evidence type="ECO:0000256" key="1">
    <source>
        <dbReference type="ARBA" id="ARBA00029464"/>
    </source>
</evidence>
<proteinExistence type="inferred from homology"/>
<reference evidence="3 4" key="1">
    <citation type="journal article" date="2020" name="Genome Biol. Evol.">
        <title>Comparative genomics of Sclerotiniaceae.</title>
        <authorList>
            <person name="Valero Jimenez C.A."/>
            <person name="Steentjes M."/>
            <person name="Scholten O.E."/>
            <person name="Van Kan J.A.L."/>
        </authorList>
    </citation>
    <scope>NUCLEOTIDE SEQUENCE [LARGE SCALE GENOMIC DNA]</scope>
    <source>
        <strain evidence="3 4">MUCL 94</strain>
    </source>
</reference>
<dbReference type="SUPFAM" id="SSF53474">
    <property type="entry name" value="alpha/beta-Hydrolases"/>
    <property type="match status" value="1"/>
</dbReference>
<evidence type="ECO:0000313" key="4">
    <source>
        <dbReference type="Proteomes" id="UP000710849"/>
    </source>
</evidence>
<name>A0A9P5HXP2_9HELO</name>
<dbReference type="Gene3D" id="3.40.50.1820">
    <property type="entry name" value="alpha/beta hydrolase"/>
    <property type="match status" value="1"/>
</dbReference>
<dbReference type="Pfam" id="PF00561">
    <property type="entry name" value="Abhydrolase_1"/>
    <property type="match status" value="1"/>
</dbReference>
<organism evidence="3 4">
    <name type="scientific">Botrytis byssoidea</name>
    <dbReference type="NCBI Taxonomy" id="139641"/>
    <lineage>
        <taxon>Eukaryota</taxon>
        <taxon>Fungi</taxon>
        <taxon>Dikarya</taxon>
        <taxon>Ascomycota</taxon>
        <taxon>Pezizomycotina</taxon>
        <taxon>Leotiomycetes</taxon>
        <taxon>Helotiales</taxon>
        <taxon>Sclerotiniaceae</taxon>
        <taxon>Botrytis</taxon>
    </lineage>
</organism>
<dbReference type="PANTHER" id="PTHR47751:SF2">
    <property type="entry name" value="DLTD N-TERMINAL DOMAIN PROTEIN (AFU_ORTHOLOGUE AFUA_8G00380)-RELATED"/>
    <property type="match status" value="1"/>
</dbReference>
<dbReference type="Proteomes" id="UP000710849">
    <property type="component" value="Unassembled WGS sequence"/>
</dbReference>
<comment type="similarity">
    <text evidence="1">Belongs to the polyketide transferase af380 family.</text>
</comment>
<dbReference type="PANTHER" id="PTHR47751">
    <property type="entry name" value="SUPERFAMILY HYDROLASE, PUTATIVE (AFU_ORTHOLOGUE AFUA_2G16580)-RELATED"/>
    <property type="match status" value="1"/>
</dbReference>
<evidence type="ECO:0000259" key="2">
    <source>
        <dbReference type="Pfam" id="PF00561"/>
    </source>
</evidence>
<comment type="caution">
    <text evidence="3">The sequence shown here is derived from an EMBL/GenBank/DDBJ whole genome shotgun (WGS) entry which is preliminary data.</text>
</comment>
<dbReference type="RefSeq" id="XP_038726915.1">
    <property type="nucleotide sequence ID" value="XM_038882167.1"/>
</dbReference>
<keyword evidence="4" id="KW-1185">Reference proteome</keyword>
<dbReference type="InterPro" id="IPR029058">
    <property type="entry name" value="AB_hydrolase_fold"/>
</dbReference>
<dbReference type="InterPro" id="IPR051411">
    <property type="entry name" value="Polyketide_trans_af380"/>
</dbReference>
<dbReference type="AlphaFoldDB" id="A0A9P5HXP2"/>
<accession>A0A9P5HXP2</accession>
<sequence length="307" mass="33720">MSKSIQNIEFKTVDHVVLRGFFYKAAQTGPRPCIIMAPGIGGLKEQFLPDFAERFQEAGYGVLLYDHRNFGSSEGSLRDEVDPNQQARDYSDAFDFAASLPDVDESRIVFWGSSMSGGVALYAAAFDKRIRAVVVQVPFASGAALEGLFAKILPGVYEDRRSIKAGAAPGLTQIFAQNSKDAKDPNCTSLTADPALIPFIEELENRKIRWEGAITTQSIQHLASFEPVSVVHRISPTPLLVVAADKDHTAATAQQLKLYAAALEPKELVLLQNTDHFMPYVGATFKKNIKAQLDFLAKVLRDDEVEL</sequence>
<dbReference type="EMBL" id="RCSW01000040">
    <property type="protein sequence ID" value="KAF7919320.1"/>
    <property type="molecule type" value="Genomic_DNA"/>
</dbReference>
<gene>
    <name evidence="3" type="ORF">EAE97_011652</name>
</gene>
<feature type="domain" description="AB hydrolase-1" evidence="2">
    <location>
        <begin position="33"/>
        <end position="281"/>
    </location>
</feature>
<dbReference type="InterPro" id="IPR000073">
    <property type="entry name" value="AB_hydrolase_1"/>
</dbReference>
<dbReference type="GeneID" id="62155240"/>
<dbReference type="Gene3D" id="1.10.10.800">
    <property type="match status" value="1"/>
</dbReference>
<protein>
    <recommendedName>
        <fullName evidence="2">AB hydrolase-1 domain-containing protein</fullName>
    </recommendedName>
</protein>
<evidence type="ECO:0000313" key="3">
    <source>
        <dbReference type="EMBL" id="KAF7919320.1"/>
    </source>
</evidence>